<proteinExistence type="predicted"/>
<dbReference type="AlphaFoldDB" id="A0A085WNZ8"/>
<keyword evidence="2" id="KW-1185">Reference proteome</keyword>
<sequence length="970" mass="103532">MFWLQPEPVTPLRVPASETAAARPLPDFQAVEVSSGEAEGLALTGRVLEPSGRPIPGAEVFLAASAQKTLTSVRCDECGLPLLSCPARESGIQSLAFFEHQHGFLTPRATVRTDAQGKFRFERLAGVSFSVWAKAAGFGVAMRERAAPGEPVELFLPALRTITGQVVDDGGQPIPNAHIYAVSRRTALPAEAVAGGEGLFTLDGLGEGPFYLVASAEGFLPTVEPQVEAGPQRVRLRLTPTRTLEVRVVRDGAPMAATVRLKADHLSRELRTQGEPARFTGLYPDEVVITAESGSLGSTPRTITLQERVTQVTMELEEAGKLLVTVVDDAGQPVPQPEVTLRTVTGEVIRREKGATGALVELGPIAIGDYLVHGHTEGFQDVELPVRVRSGETPVELEMTQATLISGQVIDEYGRPAPNVSVLVQPIGDTVLADADGHFVAQVPSPGLYELHAHHSEWGGGKVKVTAPASGVRLELEPAAAIEVTVTAEGRRVEGADVVLWVEQQGLFRSDRPSGPDGVVPMRGLPEGTYWMVASHPDYLPSDRKQVRVDGEQVVKVTAELKPGAMLSGDVMDEQGAPVSGATLTVMPRGAEPAASDARGHFEIRALRPERTYRVEARHPGYDQVDKADGTPGGPPVKVVLKRRPVFRGRVVADDGTPVKRYRLDEHDISTPDGRFEVSLPVAGEQVMVSVDAPGYEPMMVERPVAPDLGDLVLQRAPTLSGLVRDEGGAPVADAVVTCEVCDESVLSGPDGRFSIASPPYVVQYSVSARKGRLSATETLSRGNTSTLVLTLRPATRVSGTVYLPGGQPAPGYQLDGVNTERGDAVVVVTGPDGQYSVDMAPGSYRFMLGEDREFAGEPALLVRVEGPSMRLDFGAAPGSGSLTVTVKPERGKALWVVAGDSPPVNSPLELMRSRYAQMVYQPRSERVTLQGLPPGRYTVVWASFHAEAPEGPMVRTVEIPGAQEVSMVR</sequence>
<comment type="caution">
    <text evidence="1">The sequence shown here is derived from an EMBL/GenBank/DDBJ whole genome shotgun (WGS) entry which is preliminary data.</text>
</comment>
<name>A0A085WNZ8_9BACT</name>
<accession>A0A085WNZ8</accession>
<reference evidence="1 2" key="1">
    <citation type="submission" date="2014-04" db="EMBL/GenBank/DDBJ databases">
        <title>Genome assembly of Hyalangium minutum DSM 14724.</title>
        <authorList>
            <person name="Sharma G."/>
            <person name="Subramanian S."/>
        </authorList>
    </citation>
    <scope>NUCLEOTIDE SEQUENCE [LARGE SCALE GENOMIC DNA]</scope>
    <source>
        <strain evidence="1 2">DSM 14724</strain>
    </source>
</reference>
<dbReference type="SUPFAM" id="SSF49464">
    <property type="entry name" value="Carboxypeptidase regulatory domain-like"/>
    <property type="match status" value="5"/>
</dbReference>
<evidence type="ECO:0000313" key="2">
    <source>
        <dbReference type="Proteomes" id="UP000028725"/>
    </source>
</evidence>
<evidence type="ECO:0000313" key="1">
    <source>
        <dbReference type="EMBL" id="KFE69411.1"/>
    </source>
</evidence>
<dbReference type="Gene3D" id="2.60.40.1120">
    <property type="entry name" value="Carboxypeptidase-like, regulatory domain"/>
    <property type="match status" value="4"/>
</dbReference>
<dbReference type="PATRIC" id="fig|394096.3.peg.2485"/>
<dbReference type="EMBL" id="JMCB01000004">
    <property type="protein sequence ID" value="KFE69411.1"/>
    <property type="molecule type" value="Genomic_DNA"/>
</dbReference>
<dbReference type="Pfam" id="PF13620">
    <property type="entry name" value="CarboxypepD_reg"/>
    <property type="match status" value="2"/>
</dbReference>
<evidence type="ECO:0008006" key="3">
    <source>
        <dbReference type="Google" id="ProtNLM"/>
    </source>
</evidence>
<gene>
    <name evidence="1" type="ORF">DB31_6386</name>
</gene>
<dbReference type="InterPro" id="IPR008969">
    <property type="entry name" value="CarboxyPept-like_regulatory"/>
</dbReference>
<protein>
    <recommendedName>
        <fullName evidence="3">Carboxypeptidase regulatory-like domain-containing protein</fullName>
    </recommendedName>
</protein>
<dbReference type="STRING" id="394096.DB31_6386"/>
<organism evidence="1 2">
    <name type="scientific">Hyalangium minutum</name>
    <dbReference type="NCBI Taxonomy" id="394096"/>
    <lineage>
        <taxon>Bacteria</taxon>
        <taxon>Pseudomonadati</taxon>
        <taxon>Myxococcota</taxon>
        <taxon>Myxococcia</taxon>
        <taxon>Myxococcales</taxon>
        <taxon>Cystobacterineae</taxon>
        <taxon>Archangiaceae</taxon>
        <taxon>Hyalangium</taxon>
    </lineage>
</organism>
<dbReference type="Proteomes" id="UP000028725">
    <property type="component" value="Unassembled WGS sequence"/>
</dbReference>